<evidence type="ECO:0000313" key="1">
    <source>
        <dbReference type="EMBL" id="AKH47717.1"/>
    </source>
</evidence>
<organism evidence="1">
    <name type="scientific">uncultured marine virus</name>
    <dbReference type="NCBI Taxonomy" id="186617"/>
    <lineage>
        <taxon>Viruses</taxon>
        <taxon>environmental samples</taxon>
    </lineage>
</organism>
<reference evidence="1" key="1">
    <citation type="journal article" date="2015" name="Front. Microbiol.">
        <title>Combining genomic sequencing methods to explore viral diversity and reveal potential virus-host interactions.</title>
        <authorList>
            <person name="Chow C.E."/>
            <person name="Winget D.M."/>
            <person name="White R.A.III."/>
            <person name="Hallam S.J."/>
            <person name="Suttle C.A."/>
        </authorList>
    </citation>
    <scope>NUCLEOTIDE SEQUENCE</scope>
    <source>
        <strain evidence="1">Oxic1_2</strain>
    </source>
</reference>
<name>A0A0F7L8G5_9VIRU</name>
<reference evidence="1" key="2">
    <citation type="submission" date="2015-03" db="EMBL/GenBank/DDBJ databases">
        <authorList>
            <person name="Chow C.-E.T."/>
            <person name="Winget D.M."/>
            <person name="White R.A.III."/>
            <person name="Hallam S.J."/>
            <person name="Suttle C.A."/>
        </authorList>
    </citation>
    <scope>NUCLEOTIDE SEQUENCE</scope>
    <source>
        <strain evidence="1">Oxic1_2</strain>
    </source>
</reference>
<proteinExistence type="predicted"/>
<accession>A0A0F7L8G5</accession>
<dbReference type="EMBL" id="KR029597">
    <property type="protein sequence ID" value="AKH47717.1"/>
    <property type="molecule type" value="Genomic_DNA"/>
</dbReference>
<sequence length="115" mass="11653">MRTLNDYFITAKIADISTASSTFVPIPDGGKVIKIITALQGAIGTANGGITFEIGGTAITNGGITVTQSGSAAGDVDTAVPTAANDVAEDGTIEMITDGASTNTIVLYVTFVIRR</sequence>
<protein>
    <submittedName>
        <fullName evidence="1">Uncharacterized protein</fullName>
    </submittedName>
</protein>